<dbReference type="EMBL" id="JAUTXT010000004">
    <property type="protein sequence ID" value="KAK3678386.1"/>
    <property type="molecule type" value="Genomic_DNA"/>
</dbReference>
<sequence>MCQICGIKLAAAQALEASHDEYAKNEAASTNRESIPEALLEILRLLAAAVESLETDRAKWWATPEKRELRRRLEADCGQKPLTELHKINNTTIERIETMQAKLGRFLKWSLGMDGGACGEWKGGGEGEDGALIDASGYHPARSLEDESFCGLCDSKRAREPAGGRPSCE</sequence>
<name>A0AAE0WUE5_9PEZI</name>
<dbReference type="Proteomes" id="UP001274830">
    <property type="component" value="Unassembled WGS sequence"/>
</dbReference>
<dbReference type="AlphaFoldDB" id="A0AAE0WUE5"/>
<organism evidence="1 2">
    <name type="scientific">Recurvomyces mirabilis</name>
    <dbReference type="NCBI Taxonomy" id="574656"/>
    <lineage>
        <taxon>Eukaryota</taxon>
        <taxon>Fungi</taxon>
        <taxon>Dikarya</taxon>
        <taxon>Ascomycota</taxon>
        <taxon>Pezizomycotina</taxon>
        <taxon>Dothideomycetes</taxon>
        <taxon>Dothideomycetidae</taxon>
        <taxon>Mycosphaerellales</taxon>
        <taxon>Teratosphaeriaceae</taxon>
        <taxon>Recurvomyces</taxon>
    </lineage>
</organism>
<evidence type="ECO:0000313" key="1">
    <source>
        <dbReference type="EMBL" id="KAK3678386.1"/>
    </source>
</evidence>
<keyword evidence="2" id="KW-1185">Reference proteome</keyword>
<reference evidence="1" key="1">
    <citation type="submission" date="2023-07" db="EMBL/GenBank/DDBJ databases">
        <title>Black Yeasts Isolated from many extreme environments.</title>
        <authorList>
            <person name="Coleine C."/>
            <person name="Stajich J.E."/>
            <person name="Selbmann L."/>
        </authorList>
    </citation>
    <scope>NUCLEOTIDE SEQUENCE</scope>
    <source>
        <strain evidence="1">CCFEE 5485</strain>
    </source>
</reference>
<evidence type="ECO:0000313" key="2">
    <source>
        <dbReference type="Proteomes" id="UP001274830"/>
    </source>
</evidence>
<accession>A0AAE0WUE5</accession>
<protein>
    <submittedName>
        <fullName evidence="1">Uncharacterized protein</fullName>
    </submittedName>
</protein>
<gene>
    <name evidence="1" type="ORF">LTR78_001683</name>
</gene>
<comment type="caution">
    <text evidence="1">The sequence shown here is derived from an EMBL/GenBank/DDBJ whole genome shotgun (WGS) entry which is preliminary data.</text>
</comment>
<proteinExistence type="predicted"/>